<sequence>MTRIDSSTLARDRSSQTWCTKPMKMMARKGILILLGLVSLVIIVSEDRQIQSIQESRSQSMVVIDSNDMYSAARIASSPQHQHAPPMQHQPHAMQNQSQQEVMASKQYETNPFALSPGELPGYTGWARPEQTLAGYFDITSLSHPPNHHRMKHHSMTKSGDIFSLLITCNHNRTNGIENDDDEAGSQVDVPPYECPPDGGALFYVRAYGPSVITGIVTDFHNSSYSVELQFIDPGEYTLEVVVTFSLPMEYHEFPVDEDMVEPGYEGYMVSGFPLSILVEESSLATSSSDERKSWCTLSQLTESSPTSALYKGHWRVVDHVARSSHEPLTTDETVVSIDGYRMGLNSIGVRMTYDFDECELIHIRDLVGAIYRGMDSCLEAQLGFRFHGDRGDSRLIDEDDSDSDAGDVIDAIIAANATRRRLAELGSTHSDAGDINATNITENTTRLGLTGLRGSGSEASNINATIVEADRTRNSPAEIRTSSNETGDGTDATNGPIDRVREIANEIQQETNINKDDDFEGIHVIFIGDSVMKLVMSFFYKLVERTSGIKVTFIETNGGIRKTMNNVTFALEEIQQREESRNVKRAIMFNSGLHDIDVLCSSKRSHTRRAQNVTKDGESCTDAYRSAMTDLIHVLDEYPAELKVFRSTTAGWQKV</sequence>
<dbReference type="Proteomes" id="UP001530293">
    <property type="component" value="Unassembled WGS sequence"/>
</dbReference>
<dbReference type="AlphaFoldDB" id="A0ABD3MB40"/>
<feature type="compositionally biased region" description="Polar residues" evidence="1">
    <location>
        <begin position="481"/>
        <end position="494"/>
    </location>
</feature>
<keyword evidence="3" id="KW-1185">Reference proteome</keyword>
<gene>
    <name evidence="2" type="ORF">ACHAWU_002204</name>
</gene>
<organism evidence="2 3">
    <name type="scientific">Discostella pseudostelligera</name>
    <dbReference type="NCBI Taxonomy" id="259834"/>
    <lineage>
        <taxon>Eukaryota</taxon>
        <taxon>Sar</taxon>
        <taxon>Stramenopiles</taxon>
        <taxon>Ochrophyta</taxon>
        <taxon>Bacillariophyta</taxon>
        <taxon>Coscinodiscophyceae</taxon>
        <taxon>Thalassiosirophycidae</taxon>
        <taxon>Stephanodiscales</taxon>
        <taxon>Stephanodiscaceae</taxon>
        <taxon>Discostella</taxon>
    </lineage>
</organism>
<accession>A0ABD3MB40</accession>
<evidence type="ECO:0000313" key="2">
    <source>
        <dbReference type="EMBL" id="KAL3760133.1"/>
    </source>
</evidence>
<comment type="caution">
    <text evidence="2">The sequence shown here is derived from an EMBL/GenBank/DDBJ whole genome shotgun (WGS) entry which is preliminary data.</text>
</comment>
<feature type="region of interest" description="Disordered" evidence="1">
    <location>
        <begin position="474"/>
        <end position="497"/>
    </location>
</feature>
<reference evidence="2 3" key="1">
    <citation type="submission" date="2024-10" db="EMBL/GenBank/DDBJ databases">
        <title>Updated reference genomes for cyclostephanoid diatoms.</title>
        <authorList>
            <person name="Roberts W.R."/>
            <person name="Alverson A.J."/>
        </authorList>
    </citation>
    <scope>NUCLEOTIDE SEQUENCE [LARGE SCALE GENOMIC DNA]</scope>
    <source>
        <strain evidence="2 3">AJA232-27</strain>
    </source>
</reference>
<dbReference type="EMBL" id="JALLBG020000192">
    <property type="protein sequence ID" value="KAL3760133.1"/>
    <property type="molecule type" value="Genomic_DNA"/>
</dbReference>
<proteinExistence type="predicted"/>
<name>A0ABD3MB40_9STRA</name>
<protein>
    <submittedName>
        <fullName evidence="2">Uncharacterized protein</fullName>
    </submittedName>
</protein>
<evidence type="ECO:0000256" key="1">
    <source>
        <dbReference type="SAM" id="MobiDB-lite"/>
    </source>
</evidence>
<evidence type="ECO:0000313" key="3">
    <source>
        <dbReference type="Proteomes" id="UP001530293"/>
    </source>
</evidence>